<dbReference type="EMBL" id="CAADFJ010000206">
    <property type="protein sequence ID" value="VFK04777.1"/>
    <property type="molecule type" value="Genomic_DNA"/>
</dbReference>
<dbReference type="PROSITE" id="PS00450">
    <property type="entry name" value="ACONITASE_1"/>
    <property type="match status" value="1"/>
</dbReference>
<gene>
    <name evidence="7" type="primary">leuC</name>
    <name evidence="10" type="ORF">BECKH772A_GA0070896_102064</name>
    <name evidence="9" type="ORF">BECKH772B_GA0070898_101773</name>
    <name evidence="11" type="ORF">BECKH772C_GA0070978_102064</name>
</gene>
<dbReference type="GO" id="GO:0051539">
    <property type="term" value="F:4 iron, 4 sulfur cluster binding"/>
    <property type="evidence" value="ECO:0007669"/>
    <property type="project" value="UniProtKB-KW"/>
</dbReference>
<comment type="cofactor">
    <cofactor evidence="7">
        <name>[4Fe-4S] cluster</name>
        <dbReference type="ChEBI" id="CHEBI:49883"/>
    </cofactor>
    <text evidence="7">Binds 1 [4Fe-4S] cluster per subunit.</text>
</comment>
<keyword evidence="6 7" id="KW-0456">Lyase</keyword>
<evidence type="ECO:0000256" key="3">
    <source>
        <dbReference type="ARBA" id="ARBA00022723"/>
    </source>
</evidence>
<dbReference type="HAMAP" id="MF_01027">
    <property type="entry name" value="LeuC_type2"/>
    <property type="match status" value="1"/>
</dbReference>
<feature type="domain" description="Aconitase/3-isopropylmalate dehydratase large subunit alpha/beta/alpha" evidence="8">
    <location>
        <begin position="8"/>
        <end position="288"/>
    </location>
</feature>
<dbReference type="Pfam" id="PF00330">
    <property type="entry name" value="Aconitase"/>
    <property type="match status" value="2"/>
</dbReference>
<evidence type="ECO:0000256" key="4">
    <source>
        <dbReference type="ARBA" id="ARBA00023004"/>
    </source>
</evidence>
<keyword evidence="2 7" id="KW-0004">4Fe-4S</keyword>
<comment type="catalytic activity">
    <reaction evidence="7">
        <text>(2R,3S)-3-isopropylmalate = (2S)-2-isopropylmalate</text>
        <dbReference type="Rhea" id="RHEA:32287"/>
        <dbReference type="ChEBI" id="CHEBI:1178"/>
        <dbReference type="ChEBI" id="CHEBI:35121"/>
        <dbReference type="EC" id="4.2.1.33"/>
    </reaction>
</comment>
<dbReference type="NCBIfam" id="NF001614">
    <property type="entry name" value="PRK00402.1"/>
    <property type="match status" value="1"/>
</dbReference>
<comment type="pathway">
    <text evidence="7">Amino-acid biosynthesis; L-leucine biosynthesis; L-leucine from 3-methyl-2-oxobutanoate: step 2/4.</text>
</comment>
<dbReference type="NCBIfam" id="TIGR01343">
    <property type="entry name" value="hacA_fam"/>
    <property type="match status" value="1"/>
</dbReference>
<keyword evidence="7" id="KW-0432">Leucine biosynthesis</keyword>
<feature type="binding site" evidence="7">
    <location>
        <position position="301"/>
    </location>
    <ligand>
        <name>[4Fe-4S] cluster</name>
        <dbReference type="ChEBI" id="CHEBI:49883"/>
    </ligand>
</feature>
<feature type="binding site" evidence="7">
    <location>
        <position position="361"/>
    </location>
    <ligand>
        <name>[4Fe-4S] cluster</name>
        <dbReference type="ChEBI" id="CHEBI:49883"/>
    </ligand>
</feature>
<dbReference type="PRINTS" id="PR00415">
    <property type="entry name" value="ACONITASE"/>
</dbReference>
<evidence type="ECO:0000256" key="2">
    <source>
        <dbReference type="ARBA" id="ARBA00022485"/>
    </source>
</evidence>
<protein>
    <recommendedName>
        <fullName evidence="7">3-isopropylmalate dehydratase large subunit</fullName>
        <ecNumber evidence="7">4.2.1.33</ecNumber>
    </recommendedName>
    <alternativeName>
        <fullName evidence="7">Alpha-IPM isomerase</fullName>
        <shortName evidence="7">IPMI</shortName>
    </alternativeName>
    <alternativeName>
        <fullName evidence="7">Isopropylmalate isomerase</fullName>
    </alternativeName>
</protein>
<evidence type="ECO:0000256" key="1">
    <source>
        <dbReference type="ARBA" id="ARBA00011271"/>
    </source>
</evidence>
<dbReference type="InterPro" id="IPR001030">
    <property type="entry name" value="Acoase/IPM_deHydtase_lsu_aba"/>
</dbReference>
<dbReference type="UniPathway" id="UPA00048">
    <property type="reaction ID" value="UER00071"/>
</dbReference>
<dbReference type="InterPro" id="IPR015931">
    <property type="entry name" value="Acnase/IPM_dHydase_lsu_aba_1/3"/>
</dbReference>
<dbReference type="SUPFAM" id="SSF53732">
    <property type="entry name" value="Aconitase iron-sulfur domain"/>
    <property type="match status" value="1"/>
</dbReference>
<comment type="similarity">
    <text evidence="7">Belongs to the aconitase/IPM isomerase family. LeuC type 2 subfamily.</text>
</comment>
<reference evidence="9" key="1">
    <citation type="submission" date="2019-02" db="EMBL/GenBank/DDBJ databases">
        <authorList>
            <person name="Gruber-Vodicka R. H."/>
            <person name="Seah K. B. B."/>
        </authorList>
    </citation>
    <scope>NUCLEOTIDE SEQUENCE</scope>
    <source>
        <strain evidence="11">BECK_SA2B12</strain>
        <strain evidence="10">BECK_SA2B15</strain>
        <strain evidence="9">BECK_SA2B20</strain>
    </source>
</reference>
<dbReference type="GO" id="GO:0003861">
    <property type="term" value="F:3-isopropylmalate dehydratase activity"/>
    <property type="evidence" value="ECO:0007669"/>
    <property type="project" value="UniProtKB-UniRule"/>
</dbReference>
<keyword evidence="5 7" id="KW-0411">Iron-sulfur</keyword>
<dbReference type="GO" id="GO:0046872">
    <property type="term" value="F:metal ion binding"/>
    <property type="evidence" value="ECO:0007669"/>
    <property type="project" value="UniProtKB-KW"/>
</dbReference>
<dbReference type="PANTHER" id="PTHR43822:SF2">
    <property type="entry name" value="HOMOACONITASE, MITOCHONDRIAL"/>
    <property type="match status" value="1"/>
</dbReference>
<dbReference type="EMBL" id="CAADFG010000206">
    <property type="protein sequence ID" value="VFK00903.1"/>
    <property type="molecule type" value="Genomic_DNA"/>
</dbReference>
<sequence length="423" mass="45455">MGMTLVEKIFARHAGKAHVRPGQILTVEVDYCMANDGTMRLNSSIIEEKLKLHRVWDPKKIVIVMDHQVPADTPQAAEVHGISKAFSKKFGIDAFHDSDGICHQVLLEKYILPGQLVVGADSHTLSAGAIGASGLGMGSTDISAVMAGGTTWIRVPETVRVRLHGTLQNGVCPKDIILALIKTTTASGLNYKAVEFTGDALAALSAPDRFTLCNMTAEAGAKTSLIAPDEGIYGYLESLRKTSIDRVDWLYTDEDAQYSQTIHMDLDALEPQVACPHSVDNVHPVSAVAGKKVDQIFLGSCTNGRYEDLAIAGRILKGRKIHPETRFLVTPASRQVYLKAMREGLIETFMNAGAVINHPSCSTCWGAGQGVVAPGQTLLSTQSRNYKGRSGSLDAMIYLASPFTVAVSALNGVITDPRGFHAN</sequence>
<accession>A0A450V5C8</accession>
<dbReference type="InterPro" id="IPR006251">
    <property type="entry name" value="Homoacnase/IPMdehydase_lsu"/>
</dbReference>
<evidence type="ECO:0000313" key="11">
    <source>
        <dbReference type="EMBL" id="VFK04777.1"/>
    </source>
</evidence>
<dbReference type="InterPro" id="IPR050067">
    <property type="entry name" value="IPM_dehydratase_rel_enz"/>
</dbReference>
<evidence type="ECO:0000313" key="9">
    <source>
        <dbReference type="EMBL" id="VFK00025.1"/>
    </source>
</evidence>
<organism evidence="9">
    <name type="scientific">Candidatus Kentrum eta</name>
    <dbReference type="NCBI Taxonomy" id="2126337"/>
    <lineage>
        <taxon>Bacteria</taxon>
        <taxon>Pseudomonadati</taxon>
        <taxon>Pseudomonadota</taxon>
        <taxon>Gammaproteobacteria</taxon>
        <taxon>Candidatus Kentrum</taxon>
    </lineage>
</organism>
<keyword evidence="7" id="KW-0100">Branched-chain amino acid biosynthesis</keyword>
<dbReference type="EC" id="4.2.1.33" evidence="7"/>
<keyword evidence="3 7" id="KW-0479">Metal-binding</keyword>
<proteinExistence type="inferred from homology"/>
<dbReference type="GO" id="GO:0009098">
    <property type="term" value="P:L-leucine biosynthetic process"/>
    <property type="evidence" value="ECO:0007669"/>
    <property type="project" value="UniProtKB-UniRule"/>
</dbReference>
<dbReference type="InterPro" id="IPR018136">
    <property type="entry name" value="Aconitase_4Fe-4S_BS"/>
</dbReference>
<evidence type="ECO:0000259" key="8">
    <source>
        <dbReference type="Pfam" id="PF00330"/>
    </source>
</evidence>
<dbReference type="EMBL" id="CAADFI010000177">
    <property type="protein sequence ID" value="VFK00025.1"/>
    <property type="molecule type" value="Genomic_DNA"/>
</dbReference>
<dbReference type="Gene3D" id="3.30.499.10">
    <property type="entry name" value="Aconitase, domain 3"/>
    <property type="match status" value="2"/>
</dbReference>
<dbReference type="PANTHER" id="PTHR43822">
    <property type="entry name" value="HOMOACONITASE, MITOCHONDRIAL-RELATED"/>
    <property type="match status" value="1"/>
</dbReference>
<evidence type="ECO:0000256" key="7">
    <source>
        <dbReference type="HAMAP-Rule" id="MF_01027"/>
    </source>
</evidence>
<keyword evidence="4 7" id="KW-0408">Iron</keyword>
<feature type="binding site" evidence="7">
    <location>
        <position position="364"/>
    </location>
    <ligand>
        <name>[4Fe-4S] cluster</name>
        <dbReference type="ChEBI" id="CHEBI:49883"/>
    </ligand>
</feature>
<comment type="subunit">
    <text evidence="1 7">Heterodimer of LeuC and LeuD.</text>
</comment>
<dbReference type="NCBIfam" id="TIGR02086">
    <property type="entry name" value="IPMI_arch"/>
    <property type="match status" value="1"/>
</dbReference>
<dbReference type="InterPro" id="IPR036008">
    <property type="entry name" value="Aconitase_4Fe-4S_dom"/>
</dbReference>
<evidence type="ECO:0000313" key="10">
    <source>
        <dbReference type="EMBL" id="VFK00903.1"/>
    </source>
</evidence>
<evidence type="ECO:0000256" key="5">
    <source>
        <dbReference type="ARBA" id="ARBA00023014"/>
    </source>
</evidence>
<evidence type="ECO:0000256" key="6">
    <source>
        <dbReference type="ARBA" id="ARBA00023239"/>
    </source>
</evidence>
<feature type="domain" description="Aconitase/3-isopropylmalate dehydratase large subunit alpha/beta/alpha" evidence="8">
    <location>
        <begin position="289"/>
        <end position="412"/>
    </location>
</feature>
<keyword evidence="7" id="KW-0028">Amino-acid biosynthesis</keyword>
<dbReference type="AlphaFoldDB" id="A0A450V5C8"/>
<comment type="function">
    <text evidence="7">Catalyzes the isomerization between 2-isopropylmalate and 3-isopropylmalate, via the formation of 2-isopropylmaleate.</text>
</comment>
<name>A0A450V5C8_9GAMM</name>
<dbReference type="InterPro" id="IPR011826">
    <property type="entry name" value="HAcnase/IPMdehydase_lsu_prok"/>
</dbReference>